<keyword evidence="8" id="KW-0175">Coiled coil</keyword>
<dbReference type="AlphaFoldDB" id="A0A3S1CIZ8"/>
<dbReference type="SMART" id="SM00388">
    <property type="entry name" value="HisKA"/>
    <property type="match status" value="1"/>
</dbReference>
<evidence type="ECO:0000256" key="5">
    <source>
        <dbReference type="ARBA" id="ARBA00022679"/>
    </source>
</evidence>
<evidence type="ECO:0000256" key="9">
    <source>
        <dbReference type="SAM" id="Phobius"/>
    </source>
</evidence>
<dbReference type="EC" id="2.7.13.3" evidence="3"/>
<evidence type="ECO:0000256" key="1">
    <source>
        <dbReference type="ARBA" id="ARBA00000085"/>
    </source>
</evidence>
<feature type="transmembrane region" description="Helical" evidence="9">
    <location>
        <begin position="80"/>
        <end position="102"/>
    </location>
</feature>
<dbReference type="OrthoDB" id="144293at2"/>
<comment type="catalytic activity">
    <reaction evidence="1">
        <text>ATP + protein L-histidine = ADP + protein N-phospho-L-histidine.</text>
        <dbReference type="EC" id="2.7.13.3"/>
    </reaction>
</comment>
<comment type="subcellular location">
    <subcellularLocation>
        <location evidence="2">Membrane</location>
    </subcellularLocation>
</comment>
<dbReference type="InterPro" id="IPR050736">
    <property type="entry name" value="Sensor_HK_Regulatory"/>
</dbReference>
<keyword evidence="5" id="KW-0808">Transferase</keyword>
<dbReference type="SUPFAM" id="SSF47384">
    <property type="entry name" value="Homodimeric domain of signal transducing histidine kinase"/>
    <property type="match status" value="1"/>
</dbReference>
<keyword evidence="9" id="KW-0812">Transmembrane</keyword>
<dbReference type="SMART" id="SM01358">
    <property type="entry name" value="HBM"/>
    <property type="match status" value="1"/>
</dbReference>
<reference evidence="12 13" key="1">
    <citation type="submission" date="2018-12" db="EMBL/GenBank/DDBJ databases">
        <authorList>
            <person name="Yang Y."/>
        </authorList>
    </citation>
    <scope>NUCLEOTIDE SEQUENCE [LARGE SCALE GENOMIC DNA]</scope>
    <source>
        <strain evidence="12 13">GSF71</strain>
    </source>
</reference>
<dbReference type="GO" id="GO:0000155">
    <property type="term" value="F:phosphorelay sensor kinase activity"/>
    <property type="evidence" value="ECO:0007669"/>
    <property type="project" value="InterPro"/>
</dbReference>
<dbReference type="InterPro" id="IPR003660">
    <property type="entry name" value="HAMP_dom"/>
</dbReference>
<gene>
    <name evidence="12" type="ORF">EJ913_03700</name>
</gene>
<dbReference type="InterPro" id="IPR032255">
    <property type="entry name" value="HBM"/>
</dbReference>
<keyword evidence="4" id="KW-0597">Phosphoprotein</keyword>
<organism evidence="12 13">
    <name type="scientific">Azospirillum doebereinerae</name>
    <dbReference type="NCBI Taxonomy" id="92933"/>
    <lineage>
        <taxon>Bacteria</taxon>
        <taxon>Pseudomonadati</taxon>
        <taxon>Pseudomonadota</taxon>
        <taxon>Alphaproteobacteria</taxon>
        <taxon>Rhodospirillales</taxon>
        <taxon>Azospirillaceae</taxon>
        <taxon>Azospirillum</taxon>
    </lineage>
</organism>
<dbReference type="Proteomes" id="UP000280346">
    <property type="component" value="Unassembled WGS sequence"/>
</dbReference>
<evidence type="ECO:0000259" key="10">
    <source>
        <dbReference type="PROSITE" id="PS50109"/>
    </source>
</evidence>
<keyword evidence="13" id="KW-1185">Reference proteome</keyword>
<dbReference type="SUPFAM" id="SSF55874">
    <property type="entry name" value="ATPase domain of HSP90 chaperone/DNA topoisomerase II/histidine kinase"/>
    <property type="match status" value="1"/>
</dbReference>
<feature type="domain" description="Histidine kinase" evidence="10">
    <location>
        <begin position="469"/>
        <end position="692"/>
    </location>
</feature>
<evidence type="ECO:0000256" key="3">
    <source>
        <dbReference type="ARBA" id="ARBA00012438"/>
    </source>
</evidence>
<dbReference type="EMBL" id="RZIJ01000002">
    <property type="protein sequence ID" value="RUQ74982.1"/>
    <property type="molecule type" value="Genomic_DNA"/>
</dbReference>
<dbReference type="Pfam" id="PF00672">
    <property type="entry name" value="HAMP"/>
    <property type="match status" value="1"/>
</dbReference>
<evidence type="ECO:0000313" key="12">
    <source>
        <dbReference type="EMBL" id="RUQ74982.1"/>
    </source>
</evidence>
<feature type="coiled-coil region" evidence="8">
    <location>
        <begin position="425"/>
        <end position="459"/>
    </location>
</feature>
<dbReference type="SMART" id="SM00387">
    <property type="entry name" value="HATPase_c"/>
    <property type="match status" value="1"/>
</dbReference>
<protein>
    <recommendedName>
        <fullName evidence="3">histidine kinase</fullName>
        <ecNumber evidence="3">2.7.13.3</ecNumber>
    </recommendedName>
</protein>
<proteinExistence type="predicted"/>
<feature type="transmembrane region" description="Helical" evidence="9">
    <location>
        <begin position="363"/>
        <end position="382"/>
    </location>
</feature>
<name>A0A3S1CIZ8_9PROT</name>
<comment type="caution">
    <text evidence="12">The sequence shown here is derived from an EMBL/GenBank/DDBJ whole genome shotgun (WGS) entry which is preliminary data.</text>
</comment>
<evidence type="ECO:0000256" key="7">
    <source>
        <dbReference type="ARBA" id="ARBA00023012"/>
    </source>
</evidence>
<dbReference type="InterPro" id="IPR036890">
    <property type="entry name" value="HATPase_C_sf"/>
</dbReference>
<dbReference type="CDD" id="cd00082">
    <property type="entry name" value="HisKA"/>
    <property type="match status" value="1"/>
</dbReference>
<dbReference type="InterPro" id="IPR003594">
    <property type="entry name" value="HATPase_dom"/>
</dbReference>
<evidence type="ECO:0000256" key="4">
    <source>
        <dbReference type="ARBA" id="ARBA00022553"/>
    </source>
</evidence>
<dbReference type="PRINTS" id="PR00344">
    <property type="entry name" value="BCTRLSENSOR"/>
</dbReference>
<dbReference type="Gene3D" id="6.10.340.10">
    <property type="match status" value="1"/>
</dbReference>
<evidence type="ECO:0000256" key="6">
    <source>
        <dbReference type="ARBA" id="ARBA00022777"/>
    </source>
</evidence>
<dbReference type="InterPro" id="IPR036097">
    <property type="entry name" value="HisK_dim/P_sf"/>
</dbReference>
<dbReference type="CDD" id="cd06225">
    <property type="entry name" value="HAMP"/>
    <property type="match status" value="1"/>
</dbReference>
<evidence type="ECO:0000256" key="8">
    <source>
        <dbReference type="SAM" id="Coils"/>
    </source>
</evidence>
<dbReference type="PROSITE" id="PS50885">
    <property type="entry name" value="HAMP"/>
    <property type="match status" value="1"/>
</dbReference>
<keyword evidence="7" id="KW-0902">Two-component regulatory system</keyword>
<dbReference type="PANTHER" id="PTHR43711">
    <property type="entry name" value="TWO-COMPONENT HISTIDINE KINASE"/>
    <property type="match status" value="1"/>
</dbReference>
<dbReference type="PANTHER" id="PTHR43711:SF1">
    <property type="entry name" value="HISTIDINE KINASE 1"/>
    <property type="match status" value="1"/>
</dbReference>
<dbReference type="GO" id="GO:0016020">
    <property type="term" value="C:membrane"/>
    <property type="evidence" value="ECO:0007669"/>
    <property type="project" value="UniProtKB-SubCell"/>
</dbReference>
<dbReference type="Gene3D" id="3.30.565.10">
    <property type="entry name" value="Histidine kinase-like ATPase, C-terminal domain"/>
    <property type="match status" value="1"/>
</dbReference>
<keyword evidence="9" id="KW-1133">Transmembrane helix</keyword>
<dbReference type="Pfam" id="PF00512">
    <property type="entry name" value="HisKA"/>
    <property type="match status" value="1"/>
</dbReference>
<evidence type="ECO:0000313" key="13">
    <source>
        <dbReference type="Proteomes" id="UP000280346"/>
    </source>
</evidence>
<dbReference type="Gene3D" id="1.10.287.130">
    <property type="match status" value="1"/>
</dbReference>
<feature type="domain" description="HAMP" evidence="11">
    <location>
        <begin position="384"/>
        <end position="437"/>
    </location>
</feature>
<dbReference type="SMART" id="SM00304">
    <property type="entry name" value="HAMP"/>
    <property type="match status" value="1"/>
</dbReference>
<evidence type="ECO:0000259" key="11">
    <source>
        <dbReference type="PROSITE" id="PS50885"/>
    </source>
</evidence>
<dbReference type="PROSITE" id="PS50109">
    <property type="entry name" value="HIS_KIN"/>
    <property type="match status" value="1"/>
</dbReference>
<dbReference type="SUPFAM" id="SSF158472">
    <property type="entry name" value="HAMP domain-like"/>
    <property type="match status" value="1"/>
</dbReference>
<evidence type="ECO:0000256" key="2">
    <source>
        <dbReference type="ARBA" id="ARBA00004370"/>
    </source>
</evidence>
<dbReference type="Pfam" id="PF02518">
    <property type="entry name" value="HATPase_c"/>
    <property type="match status" value="1"/>
</dbReference>
<accession>A0A3S1CIZ8</accession>
<dbReference type="InterPro" id="IPR003661">
    <property type="entry name" value="HisK_dim/P_dom"/>
</dbReference>
<dbReference type="InterPro" id="IPR005467">
    <property type="entry name" value="His_kinase_dom"/>
</dbReference>
<dbReference type="InterPro" id="IPR004358">
    <property type="entry name" value="Sig_transdc_His_kin-like_C"/>
</dbReference>
<keyword evidence="6" id="KW-0418">Kinase</keyword>
<keyword evidence="9" id="KW-0472">Membrane</keyword>
<sequence length="726" mass="77212">MAVWACRPTRFPTRRTRPDPHLSVCGADAPSYNPARAAGLSPARLSDWTARAGVGVKRSGILSRSGGLPRFREMTVAARITAGFGVVLALVLVLAMVGLGWFHAVTRDVGAFSNSADMSQAAADADIGFRDLEVAVRDHLTYGDDQSLLDATWRHDTVVERLDALTKSASDPADVTAVTKAKASLNEYWTGVQRAIALRNERATLLITVLEPVVAQTREKLGLLKSAGGVDSTALASDAAIAVLLMQEHLSRFIERRDPQDSDAMRAQLDTARGKLSEMNRYLWVPGTRQTIGEVGDLLTKAADAAGKAEAAVVEEDTVRAETMAPNAAGIAANIGEIRRRADAGAVGLRGALADGMSGYTKVALWVGGGVLLVGLLAVWFVQRSVARPVHAMAGAVTALAAGRTDVALPVVQGDNEIAAMARAVHSLRATAGETERQRQEAETAHARLLREKDRVEKASHAKSNFLVNMGQELHGPLSDIVNSSQALMTELHRLGVEELAVDVEHIQWTGEQLAGLVDALLDYAKIEAGAMDVCLQDFDVNRLLIEVRERSLPAADLYGDSLAVAAPAGLGAMHSDFTKVRQALLNLLDNACKFTQGGAVILSAEKIERDGATWFRFTVADTGKGFPTAQTARLFQPFAQGGAPNANGKRRGAGLGLTLVGHYTAMLGGDIEVASEPGQGTRITLTLPAVYQPPAEERPLQVEAVGNAKPLLRVASYKPVAQLTQ</sequence>